<dbReference type="GO" id="GO:0019825">
    <property type="term" value="F:oxygen binding"/>
    <property type="evidence" value="ECO:0007669"/>
    <property type="project" value="InterPro"/>
</dbReference>
<dbReference type="InterPro" id="IPR039379">
    <property type="entry name" value="Protoglobin_sensor_dom"/>
</dbReference>
<dbReference type="InterPro" id="IPR044398">
    <property type="entry name" value="Globin-sensor_dom"/>
</dbReference>
<dbReference type="SUPFAM" id="SSF58104">
    <property type="entry name" value="Methyl-accepting chemotaxis protein (MCP) signaling domain"/>
    <property type="match status" value="1"/>
</dbReference>
<keyword evidence="2" id="KW-0145">Chemotaxis</keyword>
<accession>A0A561QR88</accession>
<organism evidence="6 7">
    <name type="scientific">Neorhizobium alkalisoli</name>
    <dbReference type="NCBI Taxonomy" id="528178"/>
    <lineage>
        <taxon>Bacteria</taxon>
        <taxon>Pseudomonadati</taxon>
        <taxon>Pseudomonadota</taxon>
        <taxon>Alphaproteobacteria</taxon>
        <taxon>Hyphomicrobiales</taxon>
        <taxon>Rhizobiaceae</taxon>
        <taxon>Rhizobium/Agrobacterium group</taxon>
        <taxon>Neorhizobium</taxon>
    </lineage>
</organism>
<dbReference type="Gene3D" id="1.10.490.10">
    <property type="entry name" value="Globins"/>
    <property type="match status" value="1"/>
</dbReference>
<evidence type="ECO:0000256" key="4">
    <source>
        <dbReference type="PROSITE-ProRule" id="PRU00284"/>
    </source>
</evidence>
<evidence type="ECO:0000313" key="6">
    <source>
        <dbReference type="EMBL" id="TWF52864.1"/>
    </source>
</evidence>
<dbReference type="AlphaFoldDB" id="A0A561QR88"/>
<reference evidence="6 7" key="1">
    <citation type="submission" date="2019-06" db="EMBL/GenBank/DDBJ databases">
        <title>Sorghum-associated microbial communities from plants grown in Nebraska, USA.</title>
        <authorList>
            <person name="Schachtman D."/>
        </authorList>
    </citation>
    <scope>NUCLEOTIDE SEQUENCE [LARGE SCALE GENOMIC DNA]</scope>
    <source>
        <strain evidence="6 7">1225</strain>
    </source>
</reference>
<dbReference type="PANTHER" id="PTHR43531">
    <property type="entry name" value="PROTEIN ICFG"/>
    <property type="match status" value="1"/>
</dbReference>
<dbReference type="Gene3D" id="1.10.287.950">
    <property type="entry name" value="Methyl-accepting chemotaxis protein"/>
    <property type="match status" value="1"/>
</dbReference>
<feature type="domain" description="Methyl-accepting transducer" evidence="5">
    <location>
        <begin position="245"/>
        <end position="474"/>
    </location>
</feature>
<name>A0A561QR88_9HYPH</name>
<keyword evidence="4" id="KW-0807">Transducer</keyword>
<dbReference type="CDD" id="cd01068">
    <property type="entry name" value="globin_sensor"/>
    <property type="match status" value="1"/>
</dbReference>
<dbReference type="EMBL" id="VIWP01000004">
    <property type="protein sequence ID" value="TWF52864.1"/>
    <property type="molecule type" value="Genomic_DNA"/>
</dbReference>
<dbReference type="Pfam" id="PF00015">
    <property type="entry name" value="MCPsignal"/>
    <property type="match status" value="1"/>
</dbReference>
<sequence length="504" mass="54388">MPETILERDTKKAGLNERLDFINLGEKERRDLVALLPVVKEAIGPSLDAFYKKAKSDPHTARLFATEAHIAHAKSRQATHWEMIASARFDGVYVDAVSAIGRTHARLGLEPRWYIGGYALILDGLIRAIVKKEIKGFFVEKKAEGLANSLSAAVKAALLDMDYSISVYLDSLNEQRQAAENGRAEEKAAQDAAMQALGAALKSLSNGDLTAELWQQLAPDFSDLKTNYNSSIGALAAAMQEISSSVEQVGDEVEGISSAADNMAKRTEQQASALEETAAALEQITTISAQSAKRTRDVQQIIQESAAATERSGKVVEDAIAAMGHIEQSSQKMTQIIGVIDEIAFQTNLLALNAGVEAARAGEQGKGFAVVAQEVRELAQRSANAAKEIKELIDRSSHDVGRGVQLVNQTGEALLGIGGRVKVIDEHINAIAQSAQEQASGIDEINSAVRSMDQITQQNAAVMEETNASSQNLVSISRALSTLVSRFTTRRSREQVTERPRLRA</sequence>
<comment type="subcellular location">
    <subcellularLocation>
        <location evidence="1">Membrane</location>
    </subcellularLocation>
</comment>
<evidence type="ECO:0000256" key="3">
    <source>
        <dbReference type="ARBA" id="ARBA00029447"/>
    </source>
</evidence>
<dbReference type="GO" id="GO:0007165">
    <property type="term" value="P:signal transduction"/>
    <property type="evidence" value="ECO:0007669"/>
    <property type="project" value="UniProtKB-KW"/>
</dbReference>
<evidence type="ECO:0000256" key="2">
    <source>
        <dbReference type="ARBA" id="ARBA00022500"/>
    </source>
</evidence>
<comment type="similarity">
    <text evidence="3">Belongs to the methyl-accepting chemotaxis (MCP) protein family.</text>
</comment>
<evidence type="ECO:0000259" key="5">
    <source>
        <dbReference type="PROSITE" id="PS50111"/>
    </source>
</evidence>
<comment type="caution">
    <text evidence="6">The sequence shown here is derived from an EMBL/GenBank/DDBJ whole genome shotgun (WGS) entry which is preliminary data.</text>
</comment>
<dbReference type="PRINTS" id="PR00260">
    <property type="entry name" value="CHEMTRNSDUCR"/>
</dbReference>
<dbReference type="GO" id="GO:0004888">
    <property type="term" value="F:transmembrane signaling receptor activity"/>
    <property type="evidence" value="ECO:0007669"/>
    <property type="project" value="InterPro"/>
</dbReference>
<dbReference type="InterPro" id="IPR004089">
    <property type="entry name" value="MCPsignal_dom"/>
</dbReference>
<keyword evidence="7" id="KW-1185">Reference proteome</keyword>
<dbReference type="Pfam" id="PF11563">
    <property type="entry name" value="Protoglobin"/>
    <property type="match status" value="1"/>
</dbReference>
<evidence type="ECO:0000313" key="7">
    <source>
        <dbReference type="Proteomes" id="UP000320653"/>
    </source>
</evidence>
<proteinExistence type="inferred from homology"/>
<dbReference type="InterPro" id="IPR004090">
    <property type="entry name" value="Chemotax_Me-accpt_rcpt"/>
</dbReference>
<gene>
    <name evidence="6" type="ORF">FHW37_104132</name>
</gene>
<dbReference type="PANTHER" id="PTHR43531:SF11">
    <property type="entry name" value="METHYL-ACCEPTING CHEMOTAXIS PROTEIN 3"/>
    <property type="match status" value="1"/>
</dbReference>
<dbReference type="GO" id="GO:0016020">
    <property type="term" value="C:membrane"/>
    <property type="evidence" value="ECO:0007669"/>
    <property type="project" value="UniProtKB-SubCell"/>
</dbReference>
<dbReference type="GO" id="GO:0006935">
    <property type="term" value="P:chemotaxis"/>
    <property type="evidence" value="ECO:0007669"/>
    <property type="project" value="UniProtKB-KW"/>
</dbReference>
<dbReference type="CDD" id="cd11386">
    <property type="entry name" value="MCP_signal"/>
    <property type="match status" value="1"/>
</dbReference>
<dbReference type="GO" id="GO:0020037">
    <property type="term" value="F:heme binding"/>
    <property type="evidence" value="ECO:0007669"/>
    <property type="project" value="InterPro"/>
</dbReference>
<dbReference type="InterPro" id="IPR012292">
    <property type="entry name" value="Globin/Proto"/>
</dbReference>
<dbReference type="InterPro" id="IPR009050">
    <property type="entry name" value="Globin-like_sf"/>
</dbReference>
<protein>
    <submittedName>
        <fullName evidence="6">Methyl-accepting chemotaxis protein</fullName>
    </submittedName>
</protein>
<dbReference type="FunFam" id="1.10.287.950:FF:000001">
    <property type="entry name" value="Methyl-accepting chemotaxis sensory transducer"/>
    <property type="match status" value="1"/>
</dbReference>
<dbReference type="SMART" id="SM00283">
    <property type="entry name" value="MA"/>
    <property type="match status" value="1"/>
</dbReference>
<dbReference type="PROSITE" id="PS50111">
    <property type="entry name" value="CHEMOTAXIS_TRANSDUC_2"/>
    <property type="match status" value="1"/>
</dbReference>
<dbReference type="Proteomes" id="UP000320653">
    <property type="component" value="Unassembled WGS sequence"/>
</dbReference>
<dbReference type="InterPro" id="IPR051310">
    <property type="entry name" value="MCP_chemotaxis"/>
</dbReference>
<evidence type="ECO:0000256" key="1">
    <source>
        <dbReference type="ARBA" id="ARBA00004370"/>
    </source>
</evidence>
<dbReference type="SUPFAM" id="SSF46458">
    <property type="entry name" value="Globin-like"/>
    <property type="match status" value="1"/>
</dbReference>